<reference evidence="7" key="1">
    <citation type="submission" date="2013-08" db="EMBL/GenBank/DDBJ databases">
        <title>Gene expansion shapes genome architecture in the human pathogen Lichtheimia corymbifera: an evolutionary genomics analysis in the ancient terrestrial Mucorales (Mucoromycotina).</title>
        <authorList>
            <person name="Schwartze V.U."/>
            <person name="Winter S."/>
            <person name="Shelest E."/>
            <person name="Marcet-Houben M."/>
            <person name="Horn F."/>
            <person name="Wehner S."/>
            <person name="Hoffmann K."/>
            <person name="Riege K."/>
            <person name="Sammeth M."/>
            <person name="Nowrousian M."/>
            <person name="Valiante V."/>
            <person name="Linde J."/>
            <person name="Jacobsen I.D."/>
            <person name="Marz M."/>
            <person name="Brakhage A.A."/>
            <person name="Gabaldon T."/>
            <person name="Bocker S."/>
            <person name="Voigt K."/>
        </authorList>
    </citation>
    <scope>NUCLEOTIDE SEQUENCE [LARGE SCALE GENOMIC DNA]</scope>
    <source>
        <strain evidence="7">FSU 9682</strain>
    </source>
</reference>
<dbReference type="GO" id="GO:0005829">
    <property type="term" value="C:cytosol"/>
    <property type="evidence" value="ECO:0007669"/>
    <property type="project" value="TreeGrafter"/>
</dbReference>
<name>A0A068RPU1_9FUNG</name>
<feature type="region of interest" description="Disordered" evidence="3">
    <location>
        <begin position="16"/>
        <end position="37"/>
    </location>
</feature>
<feature type="domain" description="tRNA (32-2'-O)-methyltransferase regulator THADA-like TPR repeats region" evidence="5">
    <location>
        <begin position="631"/>
        <end position="926"/>
    </location>
</feature>
<evidence type="ECO:0000313" key="7">
    <source>
        <dbReference type="EMBL" id="CDH51745.1"/>
    </source>
</evidence>
<dbReference type="GO" id="GO:0030488">
    <property type="term" value="P:tRNA methylation"/>
    <property type="evidence" value="ECO:0007669"/>
    <property type="project" value="TreeGrafter"/>
</dbReference>
<dbReference type="VEuPathDB" id="FungiDB:LCOR_03311.1"/>
<evidence type="ECO:0000256" key="2">
    <source>
        <dbReference type="ARBA" id="ARBA00022694"/>
    </source>
</evidence>
<keyword evidence="8" id="KW-1185">Reference proteome</keyword>
<dbReference type="OrthoDB" id="73997at2759"/>
<dbReference type="InterPro" id="IPR019442">
    <property type="entry name" value="THADA/TRM732_DUF2428"/>
</dbReference>
<dbReference type="Pfam" id="PF25150">
    <property type="entry name" value="TPR_Trm732"/>
    <property type="match status" value="1"/>
</dbReference>
<dbReference type="InterPro" id="IPR051954">
    <property type="entry name" value="tRNA_methyltransferase_THADA"/>
</dbReference>
<evidence type="ECO:0000256" key="1">
    <source>
        <dbReference type="ARBA" id="ARBA00010409"/>
    </source>
</evidence>
<dbReference type="InterPro" id="IPR056842">
    <property type="entry name" value="THADA-like_TPR_C"/>
</dbReference>
<organism evidence="7 8">
    <name type="scientific">Lichtheimia corymbifera JMRC:FSU:9682</name>
    <dbReference type="NCBI Taxonomy" id="1263082"/>
    <lineage>
        <taxon>Eukaryota</taxon>
        <taxon>Fungi</taxon>
        <taxon>Fungi incertae sedis</taxon>
        <taxon>Mucoromycota</taxon>
        <taxon>Mucoromycotina</taxon>
        <taxon>Mucoromycetes</taxon>
        <taxon>Mucorales</taxon>
        <taxon>Lichtheimiaceae</taxon>
        <taxon>Lichtheimia</taxon>
    </lineage>
</organism>
<comment type="caution">
    <text evidence="7">The sequence shown here is derived from an EMBL/GenBank/DDBJ whole genome shotgun (WGS) entry which is preliminary data.</text>
</comment>
<sequence>MQARDRSCTCLSFRQHDFDKPHSRPQAASLSAQPDRQLIMSRSEKSKGGTRPVKLPATIFQHWHSIVEANNDALNEWPTVKDALVSLVSSANDSWERQAGYLKETSRAMSRLKKQPSALIMNQVIEPIVSSGYFCCTENLARRHFIPLLETCAKQNGNNNETFIRLYKEYIQLDQQHREHTMAQSALTITATLEFGYGRRVVLDHYRATVAFLIASLEATDTKLTAIIAPTSGTTPSSANNTLTVSELMYDIQYTIKTIHILLSRFDDYGRKLFATLDDTCNEDMKLISTLLNITFNMAAETDVYVKDCSQGAGMAVGAVINLLQDPAFARDLTLGWFFTRSDQQVEASTRTTEALDVAPKATLIGDNGWKNRSVPMLSIVRGLMSCLRQEILLAPFSSELSFIEILKSGAPFQNLFEVLFYSINLFCSRTDLEAPIKVVAFDSMVMWLSSCKTMMRQSMNDQGQLDQQMVTSASAILNENNTDQLIHYVWDHWDDPIDAIQHKVKTIFETTLDILEVKAQYANTQGAHKEYLLRLLRNLMRMDAHRKVKYALLNILVPKVGSDAILDVEPDFMWKCMRAMDSLVLSPQITGLILAFLYRRIEETMPGVKFKGQNTRLQENEDTKPAISNWIELWAPSVLRALTSSSEVLRKNNGSFVLQPLFKICKGSFWYLMERLQSDAEDPVIDPKWRLHAFIAVLKVGRSLDIVDGDAYVLDKSVTDPRKISVDTLNLAVCHADPLVRLDVLGLLCESRKGTSTITKVEMDILRKFIPLNMNSTSPEFRQMFCAYLSRLFLRMRGNLYAQFRNYKASKAYVAKMGEDDNQDKVQKAELEAMEMRSNIEHGKSFLFWLQDLICTSLYPGASYQRVATALRLLSIMISTFGVSELPMPDGFATRPEFPFQIPIGTPRMTKVLIDTLMNPYDFNRVQALEILHQFPNPLPGVESWQEAQHLLWWGLDNVTSTRAGESDSGAMVFRLIFNKYVMQLGYDLYPERNSRAQKDTAPDLAPVVFTERLLDLLVKQVEAAKDNLLVAAQQHPMHGTLLALQYVFRELDYRNPAVVSKFDEWKQVHGRALKMIHAVCDAVMDVLSNPSPEGNVPASFREMEEAIDDLIDDDNDGGEGSGPKHQIILSCCWRAVKEASSLLEVIISRAPMSDDGSAIITSTDMKESGVLLRSLLTTIRHRGAFSAVFPAYVSLNTRLLDSNDRAITQQPSVWLEENLDSLTASNISITRRSAGLPLCILAIVSSQRSTKKTLLNKTMQRLFKLAFQEPPADADQRIDLPQVHAYNILRTMFMDAKVAQSVLIYAADGFCLAINGFSSSSWAIRNCAVMLFSTLLQRTFGTKKTKDEHSNVNKLTGREFFTRYPQLHAYLLQELNAAIEQLLNNTAGASVHPGLYPILTLLSRLHPSVMDGSDQVTAMSAFVPLVMTCAVSSIYKTREMAARALVPLIPSSDLVERILELLDMPQDTCQNEIHGRLLQVQFLLRGHAYHPSLKDILTDLIKRVPAAIAILLQRSKSINRVAYALLLDICNEFFFECDWMRVDREPAFIQELECLAQTELQTLRTTLIDQSMEQIGEPRGPPTLIGNFLARQSMARIIVISALKHYRDSLKVSDTLFLLDDPDYEVRLMAMNLLEQHLDREKEKEGVVALYRRLLIKTFEGEENLNCFVLAARTLLSLKQSESFQELGLEFSYAEYWNRLLEQFENSRSQSVTEVVLPLLGSLLSKILEQENLDSQWIVSCITVWSRHVVDNSHKEVTLPLREAAVESIGFMAKYLFNRVQASPMVHVQLAITQLLQDDDIDIREITATIISEALAQVAPVSPERAIELVYTYLSTSNEYRDEIQSMLLKHLQGEQDLPNTCKEELSLVKALFAKENPNIYKEDIIDVQWTFVDLDRFTLARNGIELPVSFISKTLEDIHYLCTLLKDKSLELMTRGPYGVSSKPAIFLAAYRALLTATLAFSVVPEEEKEQDGILKLVQALDVEVNELVKESLHPLLWQLIHGEAGLASKIDYYLRQHGRPQYRTMFLLSPDSQ</sequence>
<dbReference type="Pfam" id="PF26523">
    <property type="entry name" value="Trm732_C"/>
    <property type="match status" value="1"/>
</dbReference>
<dbReference type="Proteomes" id="UP000027586">
    <property type="component" value="Unassembled WGS sequence"/>
</dbReference>
<comment type="similarity">
    <text evidence="1">Belongs to the THADA family.</text>
</comment>
<dbReference type="EMBL" id="CBTN010000011">
    <property type="protein sequence ID" value="CDH51745.1"/>
    <property type="molecule type" value="Genomic_DNA"/>
</dbReference>
<dbReference type="InterPro" id="IPR056843">
    <property type="entry name" value="THADA-like_TPR"/>
</dbReference>
<keyword evidence="2" id="KW-0819">tRNA processing</keyword>
<evidence type="ECO:0000256" key="3">
    <source>
        <dbReference type="SAM" id="MobiDB-lite"/>
    </source>
</evidence>
<evidence type="ECO:0000259" key="4">
    <source>
        <dbReference type="Pfam" id="PF10350"/>
    </source>
</evidence>
<feature type="domain" description="DUF2428" evidence="4">
    <location>
        <begin position="1070"/>
        <end position="1325"/>
    </location>
</feature>
<dbReference type="Pfam" id="PF10350">
    <property type="entry name" value="DUF2428"/>
    <property type="match status" value="1"/>
</dbReference>
<protein>
    <submittedName>
        <fullName evidence="7">Thyroid adenoma-associated protein homolog</fullName>
    </submittedName>
</protein>
<dbReference type="Pfam" id="PF25151">
    <property type="entry name" value="TPR_Trm732_C"/>
    <property type="match status" value="1"/>
</dbReference>
<accession>A0A068RPU1</accession>
<gene>
    <name evidence="7" type="ORF">LCOR_03311.1</name>
</gene>
<dbReference type="PANTHER" id="PTHR14387">
    <property type="entry name" value="THADA/DEATH RECEPTOR INTERACTING PROTEIN"/>
    <property type="match status" value="1"/>
</dbReference>
<dbReference type="SUPFAM" id="SSF48371">
    <property type="entry name" value="ARM repeat"/>
    <property type="match status" value="1"/>
</dbReference>
<dbReference type="PANTHER" id="PTHR14387:SF0">
    <property type="entry name" value="DUF2428 DOMAIN-CONTAINING PROTEIN"/>
    <property type="match status" value="1"/>
</dbReference>
<dbReference type="InterPro" id="IPR016024">
    <property type="entry name" value="ARM-type_fold"/>
</dbReference>
<proteinExistence type="inferred from homology"/>
<feature type="domain" description="tRNA (32-2'-O)-methyltransferase regulator THADA-like C-terminal TPR repeats region" evidence="6">
    <location>
        <begin position="1327"/>
        <end position="1485"/>
    </location>
</feature>
<dbReference type="STRING" id="1263082.A0A068RPU1"/>
<evidence type="ECO:0000313" key="8">
    <source>
        <dbReference type="Proteomes" id="UP000027586"/>
    </source>
</evidence>
<evidence type="ECO:0000259" key="6">
    <source>
        <dbReference type="Pfam" id="PF25151"/>
    </source>
</evidence>
<evidence type="ECO:0000259" key="5">
    <source>
        <dbReference type="Pfam" id="PF25150"/>
    </source>
</evidence>